<organism evidence="4 5">
    <name type="scientific">Octopus vulgaris</name>
    <name type="common">Common octopus</name>
    <dbReference type="NCBI Taxonomy" id="6645"/>
    <lineage>
        <taxon>Eukaryota</taxon>
        <taxon>Metazoa</taxon>
        <taxon>Spiralia</taxon>
        <taxon>Lophotrochozoa</taxon>
        <taxon>Mollusca</taxon>
        <taxon>Cephalopoda</taxon>
        <taxon>Coleoidea</taxon>
        <taxon>Octopodiformes</taxon>
        <taxon>Octopoda</taxon>
        <taxon>Incirrata</taxon>
        <taxon>Octopodidae</taxon>
        <taxon>Octopus</taxon>
    </lineage>
</organism>
<dbReference type="Gene3D" id="3.30.1330.120">
    <property type="entry name" value="2-methylcitrate dehydratase PrpD"/>
    <property type="match status" value="1"/>
</dbReference>
<keyword evidence="5" id="KW-1185">Reference proteome</keyword>
<accession>A0AA36BRN0</accession>
<dbReference type="AlphaFoldDB" id="A0AA36BRN0"/>
<reference evidence="4" key="1">
    <citation type="submission" date="2023-08" db="EMBL/GenBank/DDBJ databases">
        <authorList>
            <person name="Alioto T."/>
            <person name="Alioto T."/>
            <person name="Gomez Garrido J."/>
        </authorList>
    </citation>
    <scope>NUCLEOTIDE SEQUENCE</scope>
</reference>
<feature type="domain" description="MmgE/PrpD N-terminal" evidence="2">
    <location>
        <begin position="61"/>
        <end position="309"/>
    </location>
</feature>
<evidence type="ECO:0000259" key="3">
    <source>
        <dbReference type="Pfam" id="PF19305"/>
    </source>
</evidence>
<gene>
    <name evidence="4" type="ORF">OCTVUL_1B026499</name>
</gene>
<name>A0AA36BRN0_OCTVU</name>
<evidence type="ECO:0000313" key="5">
    <source>
        <dbReference type="Proteomes" id="UP001162480"/>
    </source>
</evidence>
<comment type="similarity">
    <text evidence="1">Belongs to the PrpD family.</text>
</comment>
<dbReference type="FunFam" id="1.10.4100.10:FF:000002">
    <property type="entry name" value="Aconitate decarboxylase 1"/>
    <property type="match status" value="1"/>
</dbReference>
<dbReference type="InterPro" id="IPR045337">
    <property type="entry name" value="MmgE_PrpD_C"/>
</dbReference>
<evidence type="ECO:0000313" key="4">
    <source>
        <dbReference type="EMBL" id="CAI9739276.1"/>
    </source>
</evidence>
<dbReference type="PANTHER" id="PTHR16943:SF8">
    <property type="entry name" value="2-METHYLCITRATE DEHYDRATASE"/>
    <property type="match status" value="1"/>
</dbReference>
<dbReference type="Proteomes" id="UP001162480">
    <property type="component" value="Chromosome 23"/>
</dbReference>
<evidence type="ECO:0000256" key="1">
    <source>
        <dbReference type="ARBA" id="ARBA00006174"/>
    </source>
</evidence>
<dbReference type="InterPro" id="IPR042188">
    <property type="entry name" value="MmgE/PrpD_sf_2"/>
</dbReference>
<dbReference type="InterPro" id="IPR042183">
    <property type="entry name" value="MmgE/PrpD_sf_1"/>
</dbReference>
<proteinExistence type="inferred from homology"/>
<dbReference type="PANTHER" id="PTHR16943">
    <property type="entry name" value="2-METHYLCITRATE DEHYDRATASE-RELATED"/>
    <property type="match status" value="1"/>
</dbReference>
<dbReference type="GO" id="GO:0016829">
    <property type="term" value="F:lyase activity"/>
    <property type="evidence" value="ECO:0007669"/>
    <property type="project" value="InterPro"/>
</dbReference>
<sequence>MNFFSLAKVPSNKWNVRILFRTKQQSKNLSLQSKLHLENYSECSHQSSPPVLRPQSVTSLFAELISNAKLSNLSEVVQARSRRMLLDTLGVGILGFNSETTKSVMSWAENLGYLEEHKSGRQKSKNVVIWGSSNKRAPIGLATYLNGISIHSMDFDDTWHPATHPSGPVLPAVLSLSDYMTGSYCPTSEELLVAYNVGIQTQGLLLQSSAKSKNIPERFHPPAVVGVMGAAAATARLLQLGPLKTKHALAIAASFAGAPMANAGTQCKPLHAGKSARFGLEAALMADQGMEGNEDILDTSSGFSVFFEDYSPDLLVEAALNNQHYILHNQDVALKRFPAHLAMHWAIDATMEARQQMTEEFNTEIPYNEIKDVQIVVPSSKYIDRPFPKSQHEARHSFQFNVASMLLDGIMTPKSFTSECRSRTNLNTLLQKCHLLRKEDNVASFNRMYVEVMVTLKNNKVYGGRCDTPYGHWRKPLTDIDVQCKFLNNTKSLPNGIPEAIIESVMVNILCGKLMTVNIPCGKLMTVNIPCSKLMTVNILCGKLMTVNIPCGKLMTVNIPCSKQ</sequence>
<dbReference type="EMBL" id="OX597836">
    <property type="protein sequence ID" value="CAI9739276.1"/>
    <property type="molecule type" value="Genomic_DNA"/>
</dbReference>
<protein>
    <submittedName>
        <fullName evidence="4">Cis-aconitate decarboxylase-like</fullName>
    </submittedName>
</protein>
<dbReference type="Pfam" id="PF03972">
    <property type="entry name" value="MmgE_PrpD_N"/>
    <property type="match status" value="1"/>
</dbReference>
<evidence type="ECO:0000259" key="2">
    <source>
        <dbReference type="Pfam" id="PF03972"/>
    </source>
</evidence>
<dbReference type="InterPro" id="IPR045336">
    <property type="entry name" value="MmgE_PrpD_N"/>
</dbReference>
<dbReference type="Pfam" id="PF19305">
    <property type="entry name" value="MmgE_PrpD_C"/>
    <property type="match status" value="1"/>
</dbReference>
<dbReference type="InterPro" id="IPR005656">
    <property type="entry name" value="MmgE_PrpD"/>
</dbReference>
<feature type="domain" description="MmgE/PrpD C-terminal" evidence="3">
    <location>
        <begin position="337"/>
        <end position="493"/>
    </location>
</feature>
<dbReference type="Gene3D" id="1.10.4100.10">
    <property type="entry name" value="2-methylcitrate dehydratase PrpD"/>
    <property type="match status" value="1"/>
</dbReference>
<dbReference type="SUPFAM" id="SSF103378">
    <property type="entry name" value="2-methylcitrate dehydratase PrpD"/>
    <property type="match status" value="1"/>
</dbReference>
<dbReference type="InterPro" id="IPR036148">
    <property type="entry name" value="MmgE/PrpD_sf"/>
</dbReference>